<evidence type="ECO:0000313" key="3">
    <source>
        <dbReference type="EMBL" id="MBP2472042.1"/>
    </source>
</evidence>
<dbReference type="Gene3D" id="3.40.350.10">
    <property type="entry name" value="Creatinase/prolidase N-terminal domain"/>
    <property type="match status" value="1"/>
</dbReference>
<dbReference type="RefSeq" id="WP_209706366.1">
    <property type="nucleotide sequence ID" value="NZ_JAGIOO010000001.1"/>
</dbReference>
<dbReference type="PANTHER" id="PTHR46112">
    <property type="entry name" value="AMINOPEPTIDASE"/>
    <property type="match status" value="1"/>
</dbReference>
<accession>A0ABS5A622</accession>
<dbReference type="InterPro" id="IPR036005">
    <property type="entry name" value="Creatinase/aminopeptidase-like"/>
</dbReference>
<reference evidence="3 4" key="1">
    <citation type="submission" date="2021-03" db="EMBL/GenBank/DDBJ databases">
        <title>Sequencing the genomes of 1000 actinobacteria strains.</title>
        <authorList>
            <person name="Klenk H.-P."/>
        </authorList>
    </citation>
    <scope>NUCLEOTIDE SEQUENCE [LARGE SCALE GENOMIC DNA]</scope>
    <source>
        <strain evidence="3 4">DSM 44580</strain>
    </source>
</reference>
<dbReference type="PANTHER" id="PTHR46112:SF3">
    <property type="entry name" value="AMINOPEPTIDASE YPDF"/>
    <property type="match status" value="1"/>
</dbReference>
<gene>
    <name evidence="3" type="ORF">JOF53_000914</name>
</gene>
<dbReference type="Proteomes" id="UP001519363">
    <property type="component" value="Unassembled WGS sequence"/>
</dbReference>
<dbReference type="GO" id="GO:0016805">
    <property type="term" value="F:dipeptidase activity"/>
    <property type="evidence" value="ECO:0007669"/>
    <property type="project" value="UniProtKB-KW"/>
</dbReference>
<organism evidence="3 4">
    <name type="scientific">Crossiella equi</name>
    <dbReference type="NCBI Taxonomy" id="130796"/>
    <lineage>
        <taxon>Bacteria</taxon>
        <taxon>Bacillati</taxon>
        <taxon>Actinomycetota</taxon>
        <taxon>Actinomycetes</taxon>
        <taxon>Pseudonocardiales</taxon>
        <taxon>Pseudonocardiaceae</taxon>
        <taxon>Crossiella</taxon>
    </lineage>
</organism>
<dbReference type="InterPro" id="IPR000994">
    <property type="entry name" value="Pept_M24"/>
</dbReference>
<proteinExistence type="predicted"/>
<sequence>MIPGENTLLFGAPEPFTATDHVARMARTFRAARRAGLDGVLVAPGPDLVWLTGYEPTAVTERLTLLVLAPSAPPRLLVPTLERPDAEAAVPSTVVEVLTWDDGTDPYQEASALLPPGGRYALSDSTWSRHLIGLQRAEPGNTYHGLSESLPMLRAVKDPSELARLAAAGAAADAAYAEIVHLRFSGRREDHIAADLADLLRETGHERVEFTIVGSGPNGADPHHGAGSRVIEAGDAVVLDFGGLLHGYGSDTTRTVCVGAPGAELQRVHQVVRAAQQAAFEAVHPGVACEEIDRVARQLITDAGYGPWFIHRTGHGIGVSTHEPPYLVAGERQPLEPGMCFSIEPGVYLPGRFGVRIEDIVTVTEDGARRLNNTDHALQVVE</sequence>
<dbReference type="Pfam" id="PF00557">
    <property type="entry name" value="Peptidase_M24"/>
    <property type="match status" value="1"/>
</dbReference>
<dbReference type="SUPFAM" id="SSF53092">
    <property type="entry name" value="Creatinase/prolidase N-terminal domain"/>
    <property type="match status" value="1"/>
</dbReference>
<dbReference type="EC" id="3.4.13.-" evidence="3"/>
<keyword evidence="3" id="KW-0378">Hydrolase</keyword>
<dbReference type="EMBL" id="JAGIOO010000001">
    <property type="protein sequence ID" value="MBP2472042.1"/>
    <property type="molecule type" value="Genomic_DNA"/>
</dbReference>
<keyword evidence="3" id="KW-0645">Protease</keyword>
<evidence type="ECO:0000313" key="4">
    <source>
        <dbReference type="Proteomes" id="UP001519363"/>
    </source>
</evidence>
<dbReference type="InterPro" id="IPR029149">
    <property type="entry name" value="Creatin/AminoP/Spt16_N"/>
</dbReference>
<feature type="domain" description="Peptidase M24" evidence="1">
    <location>
        <begin position="165"/>
        <end position="365"/>
    </location>
</feature>
<protein>
    <submittedName>
        <fullName evidence="3">D-alanyl-D-alanine dipeptidase</fullName>
        <ecNumber evidence="3">3.4.13.-</ecNumber>
    </submittedName>
</protein>
<feature type="domain" description="Creatinase N-terminal" evidence="2">
    <location>
        <begin position="24"/>
        <end position="156"/>
    </location>
</feature>
<dbReference type="Pfam" id="PF01321">
    <property type="entry name" value="Creatinase_N"/>
    <property type="match status" value="1"/>
</dbReference>
<name>A0ABS5A622_9PSEU</name>
<comment type="caution">
    <text evidence="3">The sequence shown here is derived from an EMBL/GenBank/DDBJ whole genome shotgun (WGS) entry which is preliminary data.</text>
</comment>
<dbReference type="InterPro" id="IPR000587">
    <property type="entry name" value="Creatinase_N"/>
</dbReference>
<dbReference type="SUPFAM" id="SSF55920">
    <property type="entry name" value="Creatinase/aminopeptidase"/>
    <property type="match status" value="1"/>
</dbReference>
<evidence type="ECO:0000259" key="2">
    <source>
        <dbReference type="Pfam" id="PF01321"/>
    </source>
</evidence>
<keyword evidence="4" id="KW-1185">Reference proteome</keyword>
<dbReference type="Gene3D" id="3.90.230.10">
    <property type="entry name" value="Creatinase/methionine aminopeptidase superfamily"/>
    <property type="match status" value="1"/>
</dbReference>
<dbReference type="CDD" id="cd01092">
    <property type="entry name" value="APP-like"/>
    <property type="match status" value="1"/>
</dbReference>
<keyword evidence="3" id="KW-0224">Dipeptidase</keyword>
<dbReference type="InterPro" id="IPR050659">
    <property type="entry name" value="Peptidase_M24B"/>
</dbReference>
<evidence type="ECO:0000259" key="1">
    <source>
        <dbReference type="Pfam" id="PF00557"/>
    </source>
</evidence>